<comment type="similarity">
    <text evidence="1 4">Belongs to the bacterial ribosomal protein bL19 family.</text>
</comment>
<dbReference type="PANTHER" id="PTHR15680:SF9">
    <property type="entry name" value="LARGE RIBOSOMAL SUBUNIT PROTEIN BL19M"/>
    <property type="match status" value="1"/>
</dbReference>
<protein>
    <recommendedName>
        <fullName evidence="4">50S ribosomal protein L19</fullName>
    </recommendedName>
</protein>
<dbReference type="AlphaFoldDB" id="A0A0G0U6V2"/>
<sequence length="104" mass="11808">MITAKFENTNLYIGDTLRVHSTVVEGNKTRTQVFEGILIALRGREENRMMVVRHIGPGGIGVERIWPLDSKSLVKIEVKKKAANVRRSKLYYLRGLTGRQATRV</sequence>
<comment type="function">
    <text evidence="4">This protein is located at the 30S-50S ribosomal subunit interface and may play a role in the structure and function of the aminoacyl-tRNA binding site.</text>
</comment>
<organism evidence="5 6">
    <name type="scientific">Candidatus Daviesbacteria bacterium GW2011_GWA2_40_9</name>
    <dbReference type="NCBI Taxonomy" id="1618424"/>
    <lineage>
        <taxon>Bacteria</taxon>
        <taxon>Candidatus Daviesiibacteriota</taxon>
    </lineage>
</organism>
<dbReference type="InterPro" id="IPR008991">
    <property type="entry name" value="Translation_prot_SH3-like_sf"/>
</dbReference>
<dbReference type="EMBL" id="LCAB01000008">
    <property type="protein sequence ID" value="KKR82936.1"/>
    <property type="molecule type" value="Genomic_DNA"/>
</dbReference>
<reference evidence="5 6" key="1">
    <citation type="journal article" date="2015" name="Nature">
        <title>rRNA introns, odd ribosomes, and small enigmatic genomes across a large radiation of phyla.</title>
        <authorList>
            <person name="Brown C.T."/>
            <person name="Hug L.A."/>
            <person name="Thomas B.C."/>
            <person name="Sharon I."/>
            <person name="Castelle C.J."/>
            <person name="Singh A."/>
            <person name="Wilkins M.J."/>
            <person name="Williams K.H."/>
            <person name="Banfield J.F."/>
        </authorList>
    </citation>
    <scope>NUCLEOTIDE SEQUENCE [LARGE SCALE GENOMIC DNA]</scope>
</reference>
<accession>A0A0G0U6V2</accession>
<keyword evidence="2 5" id="KW-0689">Ribosomal protein</keyword>
<dbReference type="PRINTS" id="PR00061">
    <property type="entry name" value="RIBOSOMALL19"/>
</dbReference>
<dbReference type="InterPro" id="IPR038657">
    <property type="entry name" value="Ribosomal_bL19_sf"/>
</dbReference>
<dbReference type="Gene3D" id="2.30.30.790">
    <property type="match status" value="1"/>
</dbReference>
<dbReference type="SUPFAM" id="SSF50104">
    <property type="entry name" value="Translation proteins SH3-like domain"/>
    <property type="match status" value="1"/>
</dbReference>
<evidence type="ECO:0000256" key="4">
    <source>
        <dbReference type="RuleBase" id="RU000559"/>
    </source>
</evidence>
<dbReference type="Pfam" id="PF01245">
    <property type="entry name" value="Ribosomal_L19"/>
    <property type="match status" value="1"/>
</dbReference>
<keyword evidence="3 4" id="KW-0687">Ribonucleoprotein</keyword>
<dbReference type="GO" id="GO:0022625">
    <property type="term" value="C:cytosolic large ribosomal subunit"/>
    <property type="evidence" value="ECO:0007669"/>
    <property type="project" value="TreeGrafter"/>
</dbReference>
<dbReference type="PATRIC" id="fig|1618424.3.peg.599"/>
<evidence type="ECO:0000256" key="2">
    <source>
        <dbReference type="ARBA" id="ARBA00022980"/>
    </source>
</evidence>
<proteinExistence type="inferred from homology"/>
<dbReference type="GO" id="GO:0006412">
    <property type="term" value="P:translation"/>
    <property type="evidence" value="ECO:0007669"/>
    <property type="project" value="InterPro"/>
</dbReference>
<gene>
    <name evidence="5" type="ORF">UU29_C0008G0045</name>
</gene>
<evidence type="ECO:0000313" key="6">
    <source>
        <dbReference type="Proteomes" id="UP000034601"/>
    </source>
</evidence>
<dbReference type="NCBIfam" id="TIGR01024">
    <property type="entry name" value="rplS_bact"/>
    <property type="match status" value="1"/>
</dbReference>
<evidence type="ECO:0000256" key="3">
    <source>
        <dbReference type="ARBA" id="ARBA00023274"/>
    </source>
</evidence>
<dbReference type="InterPro" id="IPR001857">
    <property type="entry name" value="Ribosomal_bL19"/>
</dbReference>
<evidence type="ECO:0000256" key="1">
    <source>
        <dbReference type="ARBA" id="ARBA00005781"/>
    </source>
</evidence>
<name>A0A0G0U6V2_9BACT</name>
<evidence type="ECO:0000313" key="5">
    <source>
        <dbReference type="EMBL" id="KKR82936.1"/>
    </source>
</evidence>
<dbReference type="PANTHER" id="PTHR15680">
    <property type="entry name" value="RIBOSOMAL PROTEIN L19"/>
    <property type="match status" value="1"/>
</dbReference>
<dbReference type="Proteomes" id="UP000034601">
    <property type="component" value="Unassembled WGS sequence"/>
</dbReference>
<dbReference type="GO" id="GO:0003735">
    <property type="term" value="F:structural constituent of ribosome"/>
    <property type="evidence" value="ECO:0007669"/>
    <property type="project" value="InterPro"/>
</dbReference>
<comment type="caution">
    <text evidence="5">The sequence shown here is derived from an EMBL/GenBank/DDBJ whole genome shotgun (WGS) entry which is preliminary data.</text>
</comment>